<dbReference type="AlphaFoldDB" id="A0A645BCP9"/>
<gene>
    <name evidence="1" type="ORF">SDC9_106328</name>
</gene>
<evidence type="ECO:0000313" key="1">
    <source>
        <dbReference type="EMBL" id="MPM59484.1"/>
    </source>
</evidence>
<name>A0A645BCP9_9ZZZZ</name>
<comment type="caution">
    <text evidence="1">The sequence shown here is derived from an EMBL/GenBank/DDBJ whole genome shotgun (WGS) entry which is preliminary data.</text>
</comment>
<dbReference type="EMBL" id="VSSQ01017316">
    <property type="protein sequence ID" value="MPM59484.1"/>
    <property type="molecule type" value="Genomic_DNA"/>
</dbReference>
<proteinExistence type="predicted"/>
<reference evidence="1" key="1">
    <citation type="submission" date="2019-08" db="EMBL/GenBank/DDBJ databases">
        <authorList>
            <person name="Kucharzyk K."/>
            <person name="Murdoch R.W."/>
            <person name="Higgins S."/>
            <person name="Loffler F."/>
        </authorList>
    </citation>
    <scope>NUCLEOTIDE SEQUENCE</scope>
</reference>
<organism evidence="1">
    <name type="scientific">bioreactor metagenome</name>
    <dbReference type="NCBI Taxonomy" id="1076179"/>
    <lineage>
        <taxon>unclassified sequences</taxon>
        <taxon>metagenomes</taxon>
        <taxon>ecological metagenomes</taxon>
    </lineage>
</organism>
<sequence>MMGAYAAVLDTDLALFVASGAHQILAELKYHSPELFRQHHQFGKFRHLMIPPSQVPIHSEPRSNHVN</sequence>
<protein>
    <submittedName>
        <fullName evidence="1">Uncharacterized protein</fullName>
    </submittedName>
</protein>
<accession>A0A645BCP9</accession>